<reference evidence="2 3" key="1">
    <citation type="submission" date="2015-04" db="EMBL/GenBank/DDBJ databases">
        <title>Lasius niger genome sequencing.</title>
        <authorList>
            <person name="Konorov E.A."/>
            <person name="Nikitin M.A."/>
            <person name="Kirill M.V."/>
            <person name="Chang P."/>
        </authorList>
    </citation>
    <scope>NUCLEOTIDE SEQUENCE [LARGE SCALE GENOMIC DNA]</scope>
    <source>
        <tissue evidence="2">Whole</tissue>
    </source>
</reference>
<accession>A0A0J7MY13</accession>
<sequence>MVAAQPHALARQANLIRQTPKRIAELGRRLAGIAAELIDLVGGRFHQHRRAAAFSLPQRGLQNPGMGGTDGKNPDRHTGLVLLDKL</sequence>
<feature type="compositionally biased region" description="Basic and acidic residues" evidence="1">
    <location>
        <begin position="72"/>
        <end position="86"/>
    </location>
</feature>
<dbReference type="PaxDb" id="67767-A0A0J7MY13"/>
<keyword evidence="3" id="KW-1185">Reference proteome</keyword>
<protein>
    <submittedName>
        <fullName evidence="2">Polyphosphate kinase</fullName>
    </submittedName>
</protein>
<evidence type="ECO:0000313" key="3">
    <source>
        <dbReference type="Proteomes" id="UP000036403"/>
    </source>
</evidence>
<dbReference type="EMBL" id="LBMM01014127">
    <property type="protein sequence ID" value="KMQ85310.1"/>
    <property type="molecule type" value="Genomic_DNA"/>
</dbReference>
<organism evidence="2 3">
    <name type="scientific">Lasius niger</name>
    <name type="common">Black garden ant</name>
    <dbReference type="NCBI Taxonomy" id="67767"/>
    <lineage>
        <taxon>Eukaryota</taxon>
        <taxon>Metazoa</taxon>
        <taxon>Ecdysozoa</taxon>
        <taxon>Arthropoda</taxon>
        <taxon>Hexapoda</taxon>
        <taxon>Insecta</taxon>
        <taxon>Pterygota</taxon>
        <taxon>Neoptera</taxon>
        <taxon>Endopterygota</taxon>
        <taxon>Hymenoptera</taxon>
        <taxon>Apocrita</taxon>
        <taxon>Aculeata</taxon>
        <taxon>Formicoidea</taxon>
        <taxon>Formicidae</taxon>
        <taxon>Formicinae</taxon>
        <taxon>Lasius</taxon>
        <taxon>Lasius</taxon>
    </lineage>
</organism>
<evidence type="ECO:0000256" key="1">
    <source>
        <dbReference type="SAM" id="MobiDB-lite"/>
    </source>
</evidence>
<dbReference type="GO" id="GO:0016301">
    <property type="term" value="F:kinase activity"/>
    <property type="evidence" value="ECO:0007669"/>
    <property type="project" value="UniProtKB-KW"/>
</dbReference>
<keyword evidence="2" id="KW-0418">Kinase</keyword>
<dbReference type="Proteomes" id="UP000036403">
    <property type="component" value="Unassembled WGS sequence"/>
</dbReference>
<name>A0A0J7MY13_LASNI</name>
<feature type="region of interest" description="Disordered" evidence="1">
    <location>
        <begin position="57"/>
        <end position="86"/>
    </location>
</feature>
<evidence type="ECO:0000313" key="2">
    <source>
        <dbReference type="EMBL" id="KMQ85310.1"/>
    </source>
</evidence>
<comment type="caution">
    <text evidence="2">The sequence shown here is derived from an EMBL/GenBank/DDBJ whole genome shotgun (WGS) entry which is preliminary data.</text>
</comment>
<keyword evidence="2" id="KW-0808">Transferase</keyword>
<dbReference type="AlphaFoldDB" id="A0A0J7MY13"/>
<proteinExistence type="predicted"/>
<gene>
    <name evidence="2" type="ORF">RF55_16214</name>
</gene>